<dbReference type="SUPFAM" id="SSF49899">
    <property type="entry name" value="Concanavalin A-like lectins/glucanases"/>
    <property type="match status" value="2"/>
</dbReference>
<evidence type="ECO:0000256" key="5">
    <source>
        <dbReference type="ARBA" id="ARBA00023157"/>
    </source>
</evidence>
<dbReference type="PANTHER" id="PTHR46943">
    <property type="entry name" value="PENTRAXIN-RELATED PROTEIN PTX3"/>
    <property type="match status" value="1"/>
</dbReference>
<dbReference type="InterPro" id="IPR000209">
    <property type="entry name" value="Peptidase_S8/S53_dom"/>
</dbReference>
<feature type="compositionally biased region" description="Polar residues" evidence="7">
    <location>
        <begin position="956"/>
        <end position="974"/>
    </location>
</feature>
<dbReference type="GO" id="GO:0006508">
    <property type="term" value="P:proteolysis"/>
    <property type="evidence" value="ECO:0007669"/>
    <property type="project" value="UniProtKB-KW"/>
</dbReference>
<protein>
    <submittedName>
        <fullName evidence="10">LamG-like jellyroll fold domain-containing protein</fullName>
    </submittedName>
</protein>
<dbReference type="PANTHER" id="PTHR46943:SF1">
    <property type="entry name" value="PENTRAXIN-RELATED PROTEIN PTX3"/>
    <property type="match status" value="1"/>
</dbReference>
<dbReference type="GO" id="GO:0006955">
    <property type="term" value="P:immune response"/>
    <property type="evidence" value="ECO:0007669"/>
    <property type="project" value="InterPro"/>
</dbReference>
<dbReference type="EMBL" id="CP158165">
    <property type="protein sequence ID" value="XBV21135.1"/>
    <property type="molecule type" value="Genomic_DNA"/>
</dbReference>
<reference evidence="10" key="1">
    <citation type="submission" date="2024-06" db="EMBL/GenBank/DDBJ databases">
        <title>Kribbella sp. strain HUAS MG21 genome sequences.</title>
        <authorList>
            <person name="Mo P."/>
        </authorList>
    </citation>
    <scope>NUCLEOTIDE SEQUENCE</scope>
    <source>
        <strain evidence="10">HUAS MG21</strain>
    </source>
</reference>
<keyword evidence="1 6" id="KW-0645">Protease</keyword>
<dbReference type="Gene3D" id="3.40.50.200">
    <property type="entry name" value="Peptidase S8/S53 domain"/>
    <property type="match status" value="2"/>
</dbReference>
<evidence type="ECO:0000256" key="3">
    <source>
        <dbReference type="ARBA" id="ARBA00022801"/>
    </source>
</evidence>
<dbReference type="PRINTS" id="PR00723">
    <property type="entry name" value="SUBTILISIN"/>
</dbReference>
<evidence type="ECO:0000313" key="10">
    <source>
        <dbReference type="EMBL" id="XBV21135.1"/>
    </source>
</evidence>
<feature type="domain" description="LamG-like jellyroll fold" evidence="9">
    <location>
        <begin position="1220"/>
        <end position="1359"/>
    </location>
</feature>
<organism evidence="10">
    <name type="scientific">Kribbella sp. HUAS MG21</name>
    <dbReference type="NCBI Taxonomy" id="3160966"/>
    <lineage>
        <taxon>Bacteria</taxon>
        <taxon>Bacillati</taxon>
        <taxon>Actinomycetota</taxon>
        <taxon>Actinomycetes</taxon>
        <taxon>Propionibacteriales</taxon>
        <taxon>Kribbellaceae</taxon>
        <taxon>Kribbella</taxon>
    </lineage>
</organism>
<evidence type="ECO:0000256" key="2">
    <source>
        <dbReference type="ARBA" id="ARBA00022729"/>
    </source>
</evidence>
<comment type="similarity">
    <text evidence="6">Belongs to the peptidase S8 family.</text>
</comment>
<keyword evidence="2 8" id="KW-0732">Signal</keyword>
<feature type="domain" description="LamG-like jellyroll fold" evidence="9">
    <location>
        <begin position="1007"/>
        <end position="1146"/>
    </location>
</feature>
<dbReference type="Pfam" id="PF13385">
    <property type="entry name" value="Laminin_G_3"/>
    <property type="match status" value="2"/>
</dbReference>
<feature type="active site" description="Charge relay system" evidence="6">
    <location>
        <position position="492"/>
    </location>
</feature>
<proteinExistence type="inferred from homology"/>
<dbReference type="SUPFAM" id="SSF52743">
    <property type="entry name" value="Subtilisin-like"/>
    <property type="match status" value="1"/>
</dbReference>
<dbReference type="InterPro" id="IPR015500">
    <property type="entry name" value="Peptidase_S8_subtilisin-rel"/>
</dbReference>
<dbReference type="GO" id="GO:0004252">
    <property type="term" value="F:serine-type endopeptidase activity"/>
    <property type="evidence" value="ECO:0007669"/>
    <property type="project" value="UniProtKB-UniRule"/>
</dbReference>
<feature type="chain" id="PRO_5043817865" evidence="8">
    <location>
        <begin position="24"/>
        <end position="1367"/>
    </location>
</feature>
<feature type="region of interest" description="Disordered" evidence="7">
    <location>
        <begin position="956"/>
        <end position="976"/>
    </location>
</feature>
<keyword evidence="4 6" id="KW-0720">Serine protease</keyword>
<dbReference type="PROSITE" id="PS51892">
    <property type="entry name" value="SUBTILASE"/>
    <property type="match status" value="1"/>
</dbReference>
<sequence length="1367" mass="142245">MKHWRMFVGWVAVLATATGLTVASGPVASARPPGNGRMDGAVARAAGLASAPLPGKAATSPLATDSAGRVVVYVEGEPAAVRTAVARAGGAVSDTAGRRVRAAVPPGKLEALSASPGVQDVRRPETPVPMEIISEGVQPSGALAWHGDGRKGAGVKVGILDVGFGRLEAAQANGELPATVTRYDGRCGAEHSFSHGTTVAEVVHDVAPEAELYLACVTDSMDFDDAARWLEAQGVQVVNVSMGFPGTGRGDGLPDPNQTDWSPATVVAWLRGEGITVVAAAGNEGEQHMSGLTADPEANGWMNIAGATESLGFSIGAGATVTVELKWDAWPRTTDDFDLFVMDHGTRPVDLNDPHLGGRYSVRAQKTTPGGLSPYETVKVINSSGVAQTYWVYVQSHGARTNLRYDLTAYGPANGFTDKTPAGSIAEPASSPVALAVGAITPANAGAGGTVESYSSRGPSIDGRIKPNLVGFTSVSTYTGGTAPGTTKSGTSIAAAHVTGAAALYKGANPSLDPAELEALLLDSSSRPGRSNTFGYGIVNVGASRVPQPPTGNGFTPLQTPQRVLNTNDGTGGQTGPLTAGQTHTLQITNLPADATAVVLDIISTGGGVTRLEVFGDVSTDVHALDVLPGRSNQVTVAATLHPVDKVVRVRNTSANASVIVDLLGYFSPSSASTYFPLQQPTTLLDTRTWGVPSPKLANAEEQVVPVRGVAGVPSNATAVMVNVTSSDASTTSYLDLYAKNWPAKGMLTAYPGERLTKLTVVPIGDDGAIRIRGRGGEVHAAIDLIGWFGGSGGARYVPLRYTERAFDTSTGVYTIPTPFGAGQTREFRLTLQQRVPVDASAAWLTVRATSRDRNPSAMEVSAREHPRTGHAQLTTQWYQSETHSTGTAQSNGVVVPLGATGILGIRSELGTAASGPVRAAPDVSVALQGYFTGATAVAPAAQPAPNGHWKLDEASGTTAADASGRGQTVTMQGGSEWIGGRTGRAAWLDGTSGFGTTAAPVLRTDQSFSVAAWVYQNKRGGYYTAVSQDGNHASAFYLQYDPKADRWRIVVPSNDSVNPASYAAATDVNPARLGEWTHLVGVYDAPARKLKLFVNGAMAGQTTATVWRADGPLSIGAAKAAGVRQNFFPRGIDEVRTYDRALVDSEVRELHTSTAGINLDRWAFDEGTGTVAKDSTSRAIDGTLSGGAAWTTGVSGTAVQLNGSTAYVGMPIRGVLTKGSFTISAWAYPTAKQANAVLAQDGNRMSPFFLQYSLARDRWMLGGMQADTDAAPAFWAALSDSPVALNQWTHLAGVYDAGARQLRLYVNGKLTGTSEGINLFDGTGGFNVGRAKYQGRYVNHFAGAIDDARTYQGVLTASQIKALAVR</sequence>
<evidence type="ECO:0000256" key="1">
    <source>
        <dbReference type="ARBA" id="ARBA00022670"/>
    </source>
</evidence>
<dbReference type="Gene3D" id="2.60.120.200">
    <property type="match status" value="2"/>
</dbReference>
<evidence type="ECO:0000256" key="4">
    <source>
        <dbReference type="ARBA" id="ARBA00022825"/>
    </source>
</evidence>
<evidence type="ECO:0000256" key="6">
    <source>
        <dbReference type="PROSITE-ProRule" id="PRU01240"/>
    </source>
</evidence>
<dbReference type="SMART" id="SM00560">
    <property type="entry name" value="LamGL"/>
    <property type="match status" value="2"/>
</dbReference>
<feature type="active site" description="Charge relay system" evidence="6">
    <location>
        <position position="195"/>
    </location>
</feature>
<keyword evidence="3 6" id="KW-0378">Hydrolase</keyword>
<dbReference type="Pfam" id="PF00082">
    <property type="entry name" value="Peptidase_S8"/>
    <property type="match status" value="1"/>
</dbReference>
<dbReference type="InterPro" id="IPR006558">
    <property type="entry name" value="LamG-like"/>
</dbReference>
<feature type="active site" description="Charge relay system" evidence="6">
    <location>
        <position position="161"/>
    </location>
</feature>
<dbReference type="InterPro" id="IPR013320">
    <property type="entry name" value="ConA-like_dom_sf"/>
</dbReference>
<accession>A0AAU7T3D9</accession>
<feature type="signal peptide" evidence="8">
    <location>
        <begin position="1"/>
        <end position="23"/>
    </location>
</feature>
<gene>
    <name evidence="10" type="ORF">ABN611_21485</name>
</gene>
<dbReference type="InterPro" id="IPR042837">
    <property type="entry name" value="PTX3"/>
</dbReference>
<dbReference type="InterPro" id="IPR036852">
    <property type="entry name" value="Peptidase_S8/S53_dom_sf"/>
</dbReference>
<keyword evidence="5" id="KW-1015">Disulfide bond</keyword>
<evidence type="ECO:0000259" key="9">
    <source>
        <dbReference type="SMART" id="SM00560"/>
    </source>
</evidence>
<evidence type="ECO:0000256" key="8">
    <source>
        <dbReference type="SAM" id="SignalP"/>
    </source>
</evidence>
<name>A0AAU7T3D9_9ACTN</name>
<evidence type="ECO:0000256" key="7">
    <source>
        <dbReference type="SAM" id="MobiDB-lite"/>
    </source>
</evidence>
<dbReference type="RefSeq" id="WP_350273998.1">
    <property type="nucleotide sequence ID" value="NZ_CP158165.1"/>
</dbReference>